<dbReference type="AlphaFoldDB" id="A0A1C1CDV6"/>
<accession>A0A1C1CDV6</accession>
<keyword evidence="3" id="KW-1185">Reference proteome</keyword>
<protein>
    <recommendedName>
        <fullName evidence="4">Secreted protein</fullName>
    </recommendedName>
</protein>
<reference evidence="3" key="1">
    <citation type="submission" date="2015-07" db="EMBL/GenBank/DDBJ databases">
        <authorList>
            <person name="Teixeira M.M."/>
            <person name="Souza R.C."/>
            <person name="Almeida L.G."/>
            <person name="Vicente V.A."/>
            <person name="de Hoog S."/>
            <person name="Bocca A.L."/>
            <person name="de Almeida S.R."/>
            <person name="Vasconcelos A.T."/>
            <person name="Felipe M.S."/>
        </authorList>
    </citation>
    <scope>NUCLEOTIDE SEQUENCE [LARGE SCALE GENOMIC DNA]</scope>
    <source>
        <strain evidence="3">KSF</strain>
    </source>
</reference>
<gene>
    <name evidence="2" type="ORF">CLCR_02194</name>
</gene>
<feature type="chain" id="PRO_5008650742" description="Secreted protein" evidence="1">
    <location>
        <begin position="21"/>
        <end position="77"/>
    </location>
</feature>
<organism evidence="2 3">
    <name type="scientific">Cladophialophora carrionii</name>
    <dbReference type="NCBI Taxonomy" id="86049"/>
    <lineage>
        <taxon>Eukaryota</taxon>
        <taxon>Fungi</taxon>
        <taxon>Dikarya</taxon>
        <taxon>Ascomycota</taxon>
        <taxon>Pezizomycotina</taxon>
        <taxon>Eurotiomycetes</taxon>
        <taxon>Chaetothyriomycetidae</taxon>
        <taxon>Chaetothyriales</taxon>
        <taxon>Herpotrichiellaceae</taxon>
        <taxon>Cladophialophora</taxon>
    </lineage>
</organism>
<dbReference type="Proteomes" id="UP000094526">
    <property type="component" value="Unassembled WGS sequence"/>
</dbReference>
<sequence>MRKTAFLLLVCAAVLTSTRPTSHVVAEASTVAVPVSRGAVETNVVPEEAAPSFNAGVLPVIDGDIPAVVSDGGASGN</sequence>
<dbReference type="VEuPathDB" id="FungiDB:CLCR_02194"/>
<evidence type="ECO:0000313" key="2">
    <source>
        <dbReference type="EMBL" id="OCT46689.1"/>
    </source>
</evidence>
<proteinExistence type="predicted"/>
<comment type="caution">
    <text evidence="2">The sequence shown here is derived from an EMBL/GenBank/DDBJ whole genome shotgun (WGS) entry which is preliminary data.</text>
</comment>
<evidence type="ECO:0000256" key="1">
    <source>
        <dbReference type="SAM" id="SignalP"/>
    </source>
</evidence>
<evidence type="ECO:0000313" key="3">
    <source>
        <dbReference type="Proteomes" id="UP000094526"/>
    </source>
</evidence>
<dbReference type="EMBL" id="LGRB01000015">
    <property type="protein sequence ID" value="OCT46689.1"/>
    <property type="molecule type" value="Genomic_DNA"/>
</dbReference>
<feature type="signal peptide" evidence="1">
    <location>
        <begin position="1"/>
        <end position="20"/>
    </location>
</feature>
<name>A0A1C1CDV6_9EURO</name>
<keyword evidence="1" id="KW-0732">Signal</keyword>
<evidence type="ECO:0008006" key="4">
    <source>
        <dbReference type="Google" id="ProtNLM"/>
    </source>
</evidence>